<gene>
    <name evidence="2" type="ORF">LSH36_1143g00050</name>
</gene>
<evidence type="ECO:0000313" key="2">
    <source>
        <dbReference type="EMBL" id="KAK2141190.1"/>
    </source>
</evidence>
<comment type="caution">
    <text evidence="2">The sequence shown here is derived from an EMBL/GenBank/DDBJ whole genome shotgun (WGS) entry which is preliminary data.</text>
</comment>
<dbReference type="EMBL" id="JAODUP010001142">
    <property type="protein sequence ID" value="KAK2141190.1"/>
    <property type="molecule type" value="Genomic_DNA"/>
</dbReference>
<dbReference type="AlphaFoldDB" id="A0AAD9MQ09"/>
<keyword evidence="3" id="KW-1185">Reference proteome</keyword>
<sequence length="342" mass="38611">MVNRSTRTEFLLEYPEFNTTEPLFLDDTERAIFRLSSDNRRFLGLHKPVGVIALMGNGTAEARLDCGAYTDLGTFERRLSAGTGRMFDPADVICPLLIPDGGFFQHFLDGVLPKIVQIYDILRTLRVKLLLNTYRSRSVLDMLHQLDIPEDMIVFSKVGTVRTDIQLNTCRTPPVHPMLWQRGRQLLLAGVTSPRNYVILVVRMRTRNGGRRIVNKKQVISFLKQRYPQRFQLFAGNLTFTKSRALFSHSSVVIGCHGGGMYNIHFSQSGTDVVELMPITGTQTPPAGLSHTVIWRVSGALGQRYWRIHSRSLNAKNDVQLPLDKLKAVLDLIDSSRSNNKG</sequence>
<reference evidence="2" key="1">
    <citation type="journal article" date="2023" name="Mol. Biol. Evol.">
        <title>Third-Generation Sequencing Reveals the Adaptive Role of the Epigenome in Three Deep-Sea Polychaetes.</title>
        <authorList>
            <person name="Perez M."/>
            <person name="Aroh O."/>
            <person name="Sun Y."/>
            <person name="Lan Y."/>
            <person name="Juniper S.K."/>
            <person name="Young C.R."/>
            <person name="Angers B."/>
            <person name="Qian P.Y."/>
        </authorList>
    </citation>
    <scope>NUCLEOTIDE SEQUENCE</scope>
    <source>
        <strain evidence="2">P08H-3</strain>
    </source>
</reference>
<accession>A0AAD9MQ09</accession>
<dbReference type="Proteomes" id="UP001208570">
    <property type="component" value="Unassembled WGS sequence"/>
</dbReference>
<protein>
    <recommendedName>
        <fullName evidence="1">Glycosyltransferase 61 catalytic domain-containing protein</fullName>
    </recommendedName>
</protein>
<dbReference type="Pfam" id="PF04577">
    <property type="entry name" value="Glyco_transf_61"/>
    <property type="match status" value="1"/>
</dbReference>
<feature type="domain" description="Glycosyltransferase 61 catalytic" evidence="1">
    <location>
        <begin position="104"/>
        <end position="274"/>
    </location>
</feature>
<name>A0AAD9MQ09_9ANNE</name>
<proteinExistence type="predicted"/>
<dbReference type="InterPro" id="IPR049625">
    <property type="entry name" value="Glyco_transf_61_cat"/>
</dbReference>
<organism evidence="2 3">
    <name type="scientific">Paralvinella palmiformis</name>
    <dbReference type="NCBI Taxonomy" id="53620"/>
    <lineage>
        <taxon>Eukaryota</taxon>
        <taxon>Metazoa</taxon>
        <taxon>Spiralia</taxon>
        <taxon>Lophotrochozoa</taxon>
        <taxon>Annelida</taxon>
        <taxon>Polychaeta</taxon>
        <taxon>Sedentaria</taxon>
        <taxon>Canalipalpata</taxon>
        <taxon>Terebellida</taxon>
        <taxon>Terebelliformia</taxon>
        <taxon>Alvinellidae</taxon>
        <taxon>Paralvinella</taxon>
    </lineage>
</organism>
<evidence type="ECO:0000259" key="1">
    <source>
        <dbReference type="Pfam" id="PF04577"/>
    </source>
</evidence>
<evidence type="ECO:0000313" key="3">
    <source>
        <dbReference type="Proteomes" id="UP001208570"/>
    </source>
</evidence>
<dbReference type="GO" id="GO:0016757">
    <property type="term" value="F:glycosyltransferase activity"/>
    <property type="evidence" value="ECO:0007669"/>
    <property type="project" value="InterPro"/>
</dbReference>